<dbReference type="Gramene" id="Pp3c26_14180V3.1">
    <property type="protein sequence ID" value="Pp3c26_14180V3.1"/>
    <property type="gene ID" value="Pp3c26_14180"/>
</dbReference>
<keyword evidence="6" id="KW-0812">Transmembrane</keyword>
<dbReference type="OrthoDB" id="1924787at2759"/>
<evidence type="ECO:0000313" key="10">
    <source>
        <dbReference type="EnsemblPlants" id="Pp3c26_14140V3.1"/>
    </source>
</evidence>
<dbReference type="EMBL" id="ABEU02000026">
    <property type="protein sequence ID" value="PNR27156.1"/>
    <property type="molecule type" value="Genomic_DNA"/>
</dbReference>
<dbReference type="AlphaFoldDB" id="A0A2K1ID04"/>
<evidence type="ECO:0000259" key="7">
    <source>
        <dbReference type="Pfam" id="PF03016"/>
    </source>
</evidence>
<keyword evidence="6" id="KW-0472">Membrane</keyword>
<dbReference type="EnsemblPlants" id="Pp3c26_14180V3.4">
    <property type="protein sequence ID" value="Pp3c26_14180V3.4"/>
    <property type="gene ID" value="Pp3c26_14180"/>
</dbReference>
<feature type="transmembrane region" description="Helical" evidence="6">
    <location>
        <begin position="36"/>
        <end position="56"/>
    </location>
</feature>
<dbReference type="PANTHER" id="PTHR11062:SF56">
    <property type="entry name" value="XYLOGLUCAN GALACTOSYLTRANSFERASE MUR3"/>
    <property type="match status" value="1"/>
</dbReference>
<dbReference type="EMBL" id="ABEU02000026">
    <property type="protein sequence ID" value="PNR27158.1"/>
    <property type="molecule type" value="Genomic_DNA"/>
</dbReference>
<evidence type="ECO:0000256" key="4">
    <source>
        <dbReference type="ARBA" id="ARBA00023034"/>
    </source>
</evidence>
<proteinExistence type="inferred from homology"/>
<feature type="region of interest" description="Disordered" evidence="5">
    <location>
        <begin position="83"/>
        <end position="106"/>
    </location>
</feature>
<dbReference type="KEGG" id="ppp:112278163"/>
<evidence type="ECO:0000256" key="5">
    <source>
        <dbReference type="SAM" id="MobiDB-lite"/>
    </source>
</evidence>
<dbReference type="PANTHER" id="PTHR11062">
    <property type="entry name" value="EXOSTOSIN HEPARAN SULFATE GLYCOSYLTRANSFERASE -RELATED"/>
    <property type="match status" value="1"/>
</dbReference>
<keyword evidence="12" id="KW-1185">Reference proteome</keyword>
<dbReference type="Gramene" id="Pp3c26_14180V3.3">
    <property type="protein sequence ID" value="Pp3c26_14180V3.3"/>
    <property type="gene ID" value="Pp3c26_14180"/>
</dbReference>
<gene>
    <name evidence="10" type="primary">LOC112277704</name>
    <name evidence="11" type="synonym">LOC112278163</name>
    <name evidence="8" type="ORF">PHYPA_030637</name>
    <name evidence="9" type="ORF">PHYPA_030639</name>
</gene>
<reference evidence="9 12" key="1">
    <citation type="journal article" date="2008" name="Science">
        <title>The Physcomitrella genome reveals evolutionary insights into the conquest of land by plants.</title>
        <authorList>
            <person name="Rensing S."/>
            <person name="Lang D."/>
            <person name="Zimmer A."/>
            <person name="Terry A."/>
            <person name="Salamov A."/>
            <person name="Shapiro H."/>
            <person name="Nishiyama T."/>
            <person name="Perroud P.-F."/>
            <person name="Lindquist E."/>
            <person name="Kamisugi Y."/>
            <person name="Tanahashi T."/>
            <person name="Sakakibara K."/>
            <person name="Fujita T."/>
            <person name="Oishi K."/>
            <person name="Shin-I T."/>
            <person name="Kuroki Y."/>
            <person name="Toyoda A."/>
            <person name="Suzuki Y."/>
            <person name="Hashimoto A."/>
            <person name="Yamaguchi K."/>
            <person name="Sugano A."/>
            <person name="Kohara Y."/>
            <person name="Fujiyama A."/>
            <person name="Anterola A."/>
            <person name="Aoki S."/>
            <person name="Ashton N."/>
            <person name="Barbazuk W.B."/>
            <person name="Barker E."/>
            <person name="Bennetzen J."/>
            <person name="Bezanilla M."/>
            <person name="Blankenship R."/>
            <person name="Cho S.H."/>
            <person name="Dutcher S."/>
            <person name="Estelle M."/>
            <person name="Fawcett J.A."/>
            <person name="Gundlach H."/>
            <person name="Hanada K."/>
            <person name="Heyl A."/>
            <person name="Hicks K.A."/>
            <person name="Hugh J."/>
            <person name="Lohr M."/>
            <person name="Mayer K."/>
            <person name="Melkozernov A."/>
            <person name="Murata T."/>
            <person name="Nelson D."/>
            <person name="Pils B."/>
            <person name="Prigge M."/>
            <person name="Reiss B."/>
            <person name="Renner T."/>
            <person name="Rombauts S."/>
            <person name="Rushton P."/>
            <person name="Sanderfoot A."/>
            <person name="Schween G."/>
            <person name="Shiu S.-H."/>
            <person name="Stueber K."/>
            <person name="Theodoulou F.L."/>
            <person name="Tu H."/>
            <person name="Van de Peer Y."/>
            <person name="Verrier P.J."/>
            <person name="Waters E."/>
            <person name="Wood A."/>
            <person name="Yang L."/>
            <person name="Cove D."/>
            <person name="Cuming A."/>
            <person name="Hasebe M."/>
            <person name="Lucas S."/>
            <person name="Mishler D.B."/>
            <person name="Reski R."/>
            <person name="Grigoriev I."/>
            <person name="Quatrano R.S."/>
            <person name="Boore J.L."/>
        </authorList>
    </citation>
    <scope>NUCLEOTIDE SEQUENCE [LARGE SCALE GENOMIC DNA]</scope>
    <source>
        <strain evidence="10 12">cv. Gransden 2004</strain>
    </source>
</reference>
<dbReference type="InterPro" id="IPR040911">
    <property type="entry name" value="Exostosin_GT47"/>
</dbReference>
<dbReference type="Gramene" id="Pp3c26_14180V3.2">
    <property type="protein sequence ID" value="Pp3c26_14180V3.2"/>
    <property type="gene ID" value="Pp3c26_14180"/>
</dbReference>
<evidence type="ECO:0000313" key="8">
    <source>
        <dbReference type="EMBL" id="PNR27156.1"/>
    </source>
</evidence>
<protein>
    <recommendedName>
        <fullName evidence="7">Exostosin GT47 domain-containing protein</fullName>
    </recommendedName>
</protein>
<feature type="domain" description="Exostosin GT47" evidence="7">
    <location>
        <begin position="165"/>
        <end position="499"/>
    </location>
</feature>
<dbReference type="STRING" id="3218.A0A2K1ID04"/>
<evidence type="ECO:0000313" key="9">
    <source>
        <dbReference type="EMBL" id="PNR27158.1"/>
    </source>
</evidence>
<evidence type="ECO:0000256" key="3">
    <source>
        <dbReference type="ARBA" id="ARBA00022968"/>
    </source>
</evidence>
<evidence type="ECO:0000313" key="11">
    <source>
        <dbReference type="EnsemblPlants" id="Pp3c26_14180V3.1"/>
    </source>
</evidence>
<name>A0A2K1ID04_PHYPA</name>
<dbReference type="OMA" id="AIMNMFQ"/>
<reference evidence="9 12" key="2">
    <citation type="journal article" date="2018" name="Plant J.">
        <title>The Physcomitrella patens chromosome-scale assembly reveals moss genome structure and evolution.</title>
        <authorList>
            <person name="Lang D."/>
            <person name="Ullrich K.K."/>
            <person name="Murat F."/>
            <person name="Fuchs J."/>
            <person name="Jenkins J."/>
            <person name="Haas F.B."/>
            <person name="Piednoel M."/>
            <person name="Gundlach H."/>
            <person name="Van Bel M."/>
            <person name="Meyberg R."/>
            <person name="Vives C."/>
            <person name="Morata J."/>
            <person name="Symeonidi A."/>
            <person name="Hiss M."/>
            <person name="Muchero W."/>
            <person name="Kamisugi Y."/>
            <person name="Saleh O."/>
            <person name="Blanc G."/>
            <person name="Decker E.L."/>
            <person name="van Gessel N."/>
            <person name="Grimwood J."/>
            <person name="Hayes R.D."/>
            <person name="Graham S.W."/>
            <person name="Gunter L.E."/>
            <person name="McDaniel S.F."/>
            <person name="Hoernstein S.N.W."/>
            <person name="Larsson A."/>
            <person name="Li F.W."/>
            <person name="Perroud P.F."/>
            <person name="Phillips J."/>
            <person name="Ranjan P."/>
            <person name="Rokshar D.S."/>
            <person name="Rothfels C.J."/>
            <person name="Schneider L."/>
            <person name="Shu S."/>
            <person name="Stevenson D.W."/>
            <person name="Thummler F."/>
            <person name="Tillich M."/>
            <person name="Villarreal Aguilar J.C."/>
            <person name="Widiez T."/>
            <person name="Wong G.K."/>
            <person name="Wymore A."/>
            <person name="Zhang Y."/>
            <person name="Zimmer A.D."/>
            <person name="Quatrano R.S."/>
            <person name="Mayer K.F.X."/>
            <person name="Goodstein D."/>
            <person name="Casacuberta J.M."/>
            <person name="Vandepoele K."/>
            <person name="Reski R."/>
            <person name="Cuming A.C."/>
            <person name="Tuskan G.A."/>
            <person name="Maumus F."/>
            <person name="Salse J."/>
            <person name="Schmutz J."/>
            <person name="Rensing S.A."/>
        </authorList>
    </citation>
    <scope>NUCLEOTIDE SEQUENCE [LARGE SCALE GENOMIC DNA]</scope>
    <source>
        <strain evidence="10 12">cv. Gransden 2004</strain>
    </source>
</reference>
<feature type="compositionally biased region" description="Polar residues" evidence="5">
    <location>
        <begin position="83"/>
        <end position="101"/>
    </location>
</feature>
<dbReference type="PaxDb" id="3218-PP1S530_2V6.1"/>
<dbReference type="InterPro" id="IPR004263">
    <property type="entry name" value="Exostosin"/>
</dbReference>
<evidence type="ECO:0000313" key="12">
    <source>
        <dbReference type="Proteomes" id="UP000006727"/>
    </source>
</evidence>
<reference evidence="10" key="3">
    <citation type="submission" date="2020-12" db="UniProtKB">
        <authorList>
            <consortium name="EnsemblPlants"/>
        </authorList>
    </citation>
    <scope>IDENTIFICATION</scope>
</reference>
<comment type="subcellular location">
    <subcellularLocation>
        <location evidence="1">Golgi apparatus membrane</location>
        <topology evidence="1">Single-pass type II membrane protein</topology>
    </subcellularLocation>
</comment>
<dbReference type="RefSeq" id="XP_024366104.1">
    <property type="nucleotide sequence ID" value="XM_024510336.2"/>
</dbReference>
<dbReference type="GO" id="GO:0016757">
    <property type="term" value="F:glycosyltransferase activity"/>
    <property type="evidence" value="ECO:0007669"/>
    <property type="project" value="InterPro"/>
</dbReference>
<comment type="similarity">
    <text evidence="2">Belongs to the glycosyltransferase 47 family.</text>
</comment>
<dbReference type="Pfam" id="PF03016">
    <property type="entry name" value="Exostosin_GT47"/>
    <property type="match status" value="1"/>
</dbReference>
<sequence>MTFLGVLSGPKMGYGLGIKENGEKAKYPAHRFRSRCIFILLTIVFWWALLMVHFSFHYRSSPVQSSIGDVMISVQTQDSMSKSLSRGLSTDSTYDSSAGDSSETEKMVQKKWLKDGDVHHVNERPDMEIMNDQVDVDDDTPLEIKSVESHFDEGDPTMEQPIPGCEGRYVYVYEMDPYFNEDMVEHCDKLNIWNNWCPSVSNEGLGPPMVNTDNVFSDSDWYETNQFMLERIFHNRLKRYKCLTKDSSRAAAVFVPFYAGFEISTKLWRANISERDAAPARLYSWLAEQPEWKRYNGRDHFMVGGRITWDFRRRTDDESDWGNKLFVLSAALNMTMLSIEASPWHQNDVGIPYPTYFHPSSKRSIETWQDRVRAMDRPSLFSFVGAPRPGLSHSIRGVIKDQCIKSKQCRLLDCKGTLCQRPHKVMEIFEHSVFCLQPAGDSYTRRSTFDAMLAGCIPVFFHEYSAYTQYQWHLPSNHTSYSVLIDEGSIKNETVRIEEVLLKFTSNQIVSMRETVIQTIPRIVYADPRASSIPDVEDAFDIAIQGVIDRITLGKEVTRTNSEAISNSELDFQSKSQQGQSLHEQAAHK</sequence>
<dbReference type="Gramene" id="Pp3c26_14140V3.2">
    <property type="protein sequence ID" value="Pp3c26_14140V3.2"/>
    <property type="gene ID" value="Pp3c26_14140"/>
</dbReference>
<organism evidence="9">
    <name type="scientific">Physcomitrium patens</name>
    <name type="common">Spreading-leaved earth moss</name>
    <name type="synonym">Physcomitrella patens</name>
    <dbReference type="NCBI Taxonomy" id="3218"/>
    <lineage>
        <taxon>Eukaryota</taxon>
        <taxon>Viridiplantae</taxon>
        <taxon>Streptophyta</taxon>
        <taxon>Embryophyta</taxon>
        <taxon>Bryophyta</taxon>
        <taxon>Bryophytina</taxon>
        <taxon>Bryopsida</taxon>
        <taxon>Funariidae</taxon>
        <taxon>Funariales</taxon>
        <taxon>Funariaceae</taxon>
        <taxon>Physcomitrium</taxon>
    </lineage>
</organism>
<dbReference type="Gramene" id="Pp3c26_14140V3.1">
    <property type="protein sequence ID" value="Pp3c26_14140V3.1"/>
    <property type="gene ID" value="Pp3c26_14140"/>
</dbReference>
<dbReference type="EnsemblPlants" id="Pp3c26_14180V3.2">
    <property type="protein sequence ID" value="Pp3c26_14180V3.2"/>
    <property type="gene ID" value="Pp3c26_14180"/>
</dbReference>
<evidence type="ECO:0000256" key="6">
    <source>
        <dbReference type="SAM" id="Phobius"/>
    </source>
</evidence>
<dbReference type="GO" id="GO:0000139">
    <property type="term" value="C:Golgi membrane"/>
    <property type="evidence" value="ECO:0007669"/>
    <property type="project" value="UniProtKB-SubCell"/>
</dbReference>
<evidence type="ECO:0000256" key="1">
    <source>
        <dbReference type="ARBA" id="ARBA00004323"/>
    </source>
</evidence>
<dbReference type="EnsemblPlants" id="Pp3c26_14140V3.2">
    <property type="protein sequence ID" value="Pp3c26_14140V3.2"/>
    <property type="gene ID" value="Pp3c26_14140"/>
</dbReference>
<evidence type="ECO:0000256" key="2">
    <source>
        <dbReference type="ARBA" id="ARBA00010271"/>
    </source>
</evidence>
<accession>A0A2K1ID04</accession>
<dbReference type="EnsemblPlants" id="Pp3c26_14180V3.1">
    <property type="protein sequence ID" value="Pp3c26_14180V3.1"/>
    <property type="gene ID" value="Pp3c26_14180"/>
</dbReference>
<keyword evidence="3" id="KW-0735">Signal-anchor</keyword>
<dbReference type="GeneID" id="112277704"/>
<dbReference type="EnsemblPlants" id="Pp3c26_14140V3.1">
    <property type="protein sequence ID" value="Pp3c26_14140V3.1"/>
    <property type="gene ID" value="Pp3c26_14140"/>
</dbReference>
<keyword evidence="4" id="KW-0333">Golgi apparatus</keyword>
<dbReference type="Proteomes" id="UP000006727">
    <property type="component" value="Chromosome 26"/>
</dbReference>
<dbReference type="EnsemblPlants" id="Pp3c26_14180V3.3">
    <property type="protein sequence ID" value="Pp3c26_14180V3.3"/>
    <property type="gene ID" value="Pp3c26_14180"/>
</dbReference>
<keyword evidence="6" id="KW-1133">Transmembrane helix</keyword>
<dbReference type="Gramene" id="Pp3c26_14180V3.4">
    <property type="protein sequence ID" value="Pp3c26_14180V3.4"/>
    <property type="gene ID" value="Pp3c26_14180"/>
</dbReference>